<dbReference type="NCBIfam" id="NF002559">
    <property type="entry name" value="PRK02134.1"/>
    <property type="match status" value="1"/>
</dbReference>
<comment type="pathway">
    <text evidence="8">Glycan degradation; chitin degradation.</text>
</comment>
<keyword evidence="2 8" id="KW-0479">Metal-binding</keyword>
<evidence type="ECO:0000313" key="19">
    <source>
        <dbReference type="Proteomes" id="UP000320106"/>
    </source>
</evidence>
<dbReference type="EMBL" id="VFRH01000003">
    <property type="protein sequence ID" value="TPQ14697.1"/>
    <property type="molecule type" value="Genomic_DNA"/>
</dbReference>
<proteinExistence type="inferred from homology"/>
<reference evidence="9 18" key="2">
    <citation type="submission" date="2018-06" db="EMBL/GenBank/DDBJ databases">
        <title>Completed Genome Sequences of 32 Strains from Various Serotypes of Salmonella enterica.</title>
        <authorList>
            <person name="Nash J.H.E."/>
            <person name="Robertson J."/>
            <person name="Bessonov K."/>
        </authorList>
    </citation>
    <scope>NUCLEOTIDE SEQUENCE [LARGE SCALE GENOMIC DNA]</scope>
    <source>
        <strain evidence="9 18">SA20021456</strain>
    </source>
</reference>
<dbReference type="Proteomes" id="UP000839526">
    <property type="component" value="Unassembled WGS sequence"/>
</dbReference>
<dbReference type="UniPathway" id="UPA00349"/>
<evidence type="ECO:0000313" key="11">
    <source>
        <dbReference type="EMBL" id="MGD27856.1"/>
    </source>
</evidence>
<dbReference type="GO" id="GO:0005737">
    <property type="term" value="C:cytoplasm"/>
    <property type="evidence" value="ECO:0007669"/>
    <property type="project" value="UniProtKB-SubCell"/>
</dbReference>
<evidence type="ECO:0000256" key="5">
    <source>
        <dbReference type="ARBA" id="ARBA00023024"/>
    </source>
</evidence>
<dbReference type="GO" id="GO:0019213">
    <property type="term" value="F:deacetylase activity"/>
    <property type="evidence" value="ECO:0007669"/>
    <property type="project" value="TreeGrafter"/>
</dbReference>
<accession>A0A1S0ZRR4</accession>
<dbReference type="GO" id="GO:0036311">
    <property type="term" value="F:chitin disaccharide deacetylase activity"/>
    <property type="evidence" value="ECO:0007669"/>
    <property type="project" value="UniProtKB-UniRule"/>
</dbReference>
<sequence length="248" mass="27301">MTKLLIVNADDFGLSPGINYGIIEAHRHGLVTSTTAMMNADGIEHAAAISADFPLLGVGLHFVLSFGAPLSSMPSLEREGMLGKWLWQAAAQGKIQDDELVTELHRQYEGFVRLFGRAPTHIDSHHHAHFIPQVWKHVVRFAGETGLPLRLDRQHAISTQGVKGVDNFISNFYAENVSAHFILAALTRAAAGKEQSVELMCHPGFIDKIALQSSYCYPRLDELDVLTSATLKQDILAQGFRLGTYNDL</sequence>
<dbReference type="RefSeq" id="WP_023248200.1">
    <property type="nucleotide sequence ID" value="NZ_CP030219.1"/>
</dbReference>
<dbReference type="EMBL" id="RSUV01000006">
    <property type="protein sequence ID" value="MIV44072.1"/>
    <property type="molecule type" value="Genomic_DNA"/>
</dbReference>
<evidence type="ECO:0000313" key="18">
    <source>
        <dbReference type="Proteomes" id="UP000251994"/>
    </source>
</evidence>
<dbReference type="Proteomes" id="UP000885336">
    <property type="component" value="Unassembled WGS sequence"/>
</dbReference>
<comment type="catalytic activity">
    <reaction evidence="8">
        <text>diacetylchitobiose-6'-phosphate + H2O = N'-monoacetylchitobiose-6'-phosphate + acetate</text>
        <dbReference type="Rhea" id="RHEA:35083"/>
        <dbReference type="ChEBI" id="CHEBI:15377"/>
        <dbReference type="ChEBI" id="CHEBI:30089"/>
        <dbReference type="ChEBI" id="CHEBI:64883"/>
        <dbReference type="ChEBI" id="CHEBI:71315"/>
    </reaction>
</comment>
<keyword evidence="7 8" id="KW-0624">Polysaccharide degradation</keyword>
<reference evidence="10" key="3">
    <citation type="submission" date="2018-08" db="EMBL/GenBank/DDBJ databases">
        <authorList>
            <consortium name="GenomeTrakr network: Whole genome sequencing for foodborne pathogen traceback"/>
        </authorList>
    </citation>
    <scope>NUCLEOTIDE SEQUENCE [LARGE SCALE GENOMIC DNA]</scope>
    <source>
        <strain evidence="13">CFSAN048114</strain>
        <strain evidence="12">FLUFL-1338</strain>
        <strain evidence="10">FLUFL-367</strain>
    </source>
</reference>
<evidence type="ECO:0000313" key="16">
    <source>
        <dbReference type="EMBL" id="OHJ51577.1"/>
    </source>
</evidence>
<dbReference type="EMBL" id="RVIJ01000001">
    <property type="protein sequence ID" value="MLV98833.1"/>
    <property type="molecule type" value="Genomic_DNA"/>
</dbReference>
<dbReference type="InterPro" id="IPR011330">
    <property type="entry name" value="Glyco_hydro/deAcase_b/a-brl"/>
</dbReference>
<dbReference type="EC" id="3.5.1.105" evidence="8"/>
<gene>
    <name evidence="8 17" type="primary">chbG</name>
    <name evidence="13" type="ORF">A7E06_11105</name>
    <name evidence="16" type="ORF">A7S51_14870</name>
    <name evidence="9" type="ORF">CHC34_19335</name>
    <name evidence="15" type="ORF">D9O31_11300</name>
    <name evidence="14" type="ORF">EAK82_00650</name>
    <name evidence="11" type="ORF">EE393_02205</name>
    <name evidence="17" type="ORF">FJR63_04975</name>
    <name evidence="12" type="ORF">KO51_09060</name>
    <name evidence="10" type="ORF">NL99_04715</name>
</gene>
<dbReference type="PANTHER" id="PTHR31609">
    <property type="entry name" value="YDJC DEACETYLASE FAMILY MEMBER"/>
    <property type="match status" value="1"/>
</dbReference>
<dbReference type="Pfam" id="PF04794">
    <property type="entry name" value="YdjC"/>
    <property type="match status" value="1"/>
</dbReference>
<dbReference type="Proteomes" id="UP000885392">
    <property type="component" value="Unassembled WGS sequence"/>
</dbReference>
<name>A0A1S0ZRR4_SALER</name>
<evidence type="ECO:0000256" key="7">
    <source>
        <dbReference type="ARBA" id="ARBA00023326"/>
    </source>
</evidence>
<dbReference type="InterPro" id="IPR022948">
    <property type="entry name" value="COD_ChbG_bac"/>
</dbReference>
<evidence type="ECO:0000256" key="3">
    <source>
        <dbReference type="ARBA" id="ARBA00022801"/>
    </source>
</evidence>
<keyword evidence="5 8" id="KW-0146">Chitin degradation</keyword>
<evidence type="ECO:0000313" key="10">
    <source>
        <dbReference type="EMBL" id="EAA8664389.1"/>
    </source>
</evidence>
<evidence type="ECO:0000313" key="17">
    <source>
        <dbReference type="EMBL" id="TPQ14697.1"/>
    </source>
</evidence>
<evidence type="ECO:0000256" key="4">
    <source>
        <dbReference type="ARBA" id="ARBA00022842"/>
    </source>
</evidence>
<keyword evidence="8" id="KW-0963">Cytoplasm</keyword>
<comment type="similarity">
    <text evidence="8">Belongs to the YdjC deacetylase family. ChbG subfamily.</text>
</comment>
<reference evidence="16" key="1">
    <citation type="submission" date="2016-09" db="EMBL/GenBank/DDBJ databases">
        <title>Whole genome sequencing of Salmonella enterica.</title>
        <authorList>
            <person name="Bell R."/>
        </authorList>
    </citation>
    <scope>NUCLEOTIDE SEQUENCE [LARGE SCALE GENOMIC DNA]</scope>
    <source>
        <strain evidence="16">CFSAN044929</strain>
    </source>
</reference>
<reference evidence="14" key="4">
    <citation type="submission" date="2018-10" db="EMBL/GenBank/DDBJ databases">
        <authorList>
            <consortium name="PulseNet: The National Subtyping Network for Foodborne Disease Surveillance"/>
            <person name="Tarr C.L."/>
            <person name="Trees E."/>
            <person name="Katz L.S."/>
            <person name="Carleton-Romer H.A."/>
            <person name="Stroika S."/>
            <person name="Kucerova Z."/>
            <person name="Roache K.F."/>
            <person name="Sabol A.L."/>
            <person name="Besser J."/>
            <person name="Gerner-Smidt P."/>
        </authorList>
    </citation>
    <scope>NUCLEOTIDE SEQUENCE [LARGE SCALE GENOMIC DNA]</scope>
    <source>
        <strain evidence="14">PNUSAS038541</strain>
        <strain evidence="15">PNUSAS052121</strain>
        <strain evidence="11">PNUSAS058450</strain>
    </source>
</reference>
<dbReference type="EMBL" id="AAACVH010000004">
    <property type="protein sequence ID" value="EAA8664389.1"/>
    <property type="molecule type" value="Genomic_DNA"/>
</dbReference>
<evidence type="ECO:0000256" key="1">
    <source>
        <dbReference type="ARBA" id="ARBA00001946"/>
    </source>
</evidence>
<dbReference type="Proteomes" id="UP000251994">
    <property type="component" value="Chromosome"/>
</dbReference>
<comment type="cofactor">
    <cofactor evidence="1 8">
        <name>Mg(2+)</name>
        <dbReference type="ChEBI" id="CHEBI:18420"/>
    </cofactor>
</comment>
<dbReference type="Proteomes" id="UP000839834">
    <property type="component" value="Unassembled WGS sequence"/>
</dbReference>
<dbReference type="AlphaFoldDB" id="A0A1S0ZRR4"/>
<keyword evidence="4 8" id="KW-0460">Magnesium</keyword>
<comment type="subcellular location">
    <subcellularLocation>
        <location evidence="8">Cytoplasm</location>
    </subcellularLocation>
</comment>
<reference evidence="17 19" key="5">
    <citation type="submission" date="2019-06" db="EMBL/GenBank/DDBJ databases">
        <title>Comparative genome anaysis of Salmonella and Staphylococcus aureus isolated from China.</title>
        <authorList>
            <person name="Li L."/>
        </authorList>
    </citation>
    <scope>NUCLEOTIDE SEQUENCE [LARGE SCALE GENOMIC DNA]</scope>
    <source>
        <strain evidence="17 19">GSJ/2016-Sal.-012</strain>
    </source>
</reference>
<dbReference type="Proteomes" id="UP000320106">
    <property type="component" value="Unassembled WGS sequence"/>
</dbReference>
<keyword evidence="3 8" id="KW-0378">Hydrolase</keyword>
<dbReference type="GO" id="GO:0006032">
    <property type="term" value="P:chitin catabolic process"/>
    <property type="evidence" value="ECO:0007669"/>
    <property type="project" value="UniProtKB-UniPathway"/>
</dbReference>
<dbReference type="Proteomes" id="UP000866740">
    <property type="component" value="Unassembled WGS sequence"/>
</dbReference>
<dbReference type="EMBL" id="RSMR01000006">
    <property type="protein sequence ID" value="MIK91721.1"/>
    <property type="molecule type" value="Genomic_DNA"/>
</dbReference>
<evidence type="ECO:0000313" key="13">
    <source>
        <dbReference type="EMBL" id="MIV44072.1"/>
    </source>
</evidence>
<organism evidence="14">
    <name type="scientific">Salmonella enterica</name>
    <name type="common">Salmonella choleraesuis</name>
    <dbReference type="NCBI Taxonomy" id="28901"/>
    <lineage>
        <taxon>Bacteria</taxon>
        <taxon>Pseudomonadati</taxon>
        <taxon>Pseudomonadota</taxon>
        <taxon>Gammaproteobacteria</taxon>
        <taxon>Enterobacterales</taxon>
        <taxon>Enterobacteriaceae</taxon>
        <taxon>Salmonella</taxon>
    </lineage>
</organism>
<dbReference type="PANTHER" id="PTHR31609:SF1">
    <property type="entry name" value="CARBOHYDRATE DEACETYLASE"/>
    <property type="match status" value="1"/>
</dbReference>
<evidence type="ECO:0000256" key="6">
    <source>
        <dbReference type="ARBA" id="ARBA00023277"/>
    </source>
</evidence>
<dbReference type="EMBL" id="MLTE01000009">
    <property type="protein sequence ID" value="OHJ51577.1"/>
    <property type="molecule type" value="Genomic_DNA"/>
</dbReference>
<dbReference type="GO" id="GO:0052777">
    <property type="term" value="P:diacetylchitobiose catabolic process"/>
    <property type="evidence" value="ECO:0007669"/>
    <property type="project" value="UniProtKB-UniRule"/>
</dbReference>
<dbReference type="SUPFAM" id="SSF88713">
    <property type="entry name" value="Glycoside hydrolase/deacetylase"/>
    <property type="match status" value="1"/>
</dbReference>
<keyword evidence="6 8" id="KW-0119">Carbohydrate metabolism</keyword>
<evidence type="ECO:0000313" key="14">
    <source>
        <dbReference type="EMBL" id="MLV98833.1"/>
    </source>
</evidence>
<evidence type="ECO:0000256" key="2">
    <source>
        <dbReference type="ARBA" id="ARBA00022723"/>
    </source>
</evidence>
<evidence type="ECO:0000313" key="9">
    <source>
        <dbReference type="EMBL" id="AXD72903.1"/>
    </source>
</evidence>
<comment type="subunit">
    <text evidence="8">Homodimer.</text>
</comment>
<feature type="binding site" evidence="8">
    <location>
        <position position="125"/>
    </location>
    <ligand>
        <name>Mg(2+)</name>
        <dbReference type="ChEBI" id="CHEBI:18420"/>
    </ligand>
</feature>
<dbReference type="Proteomes" id="UP000839530">
    <property type="component" value="Unassembled WGS sequence"/>
</dbReference>
<protein>
    <recommendedName>
        <fullName evidence="8">Chitooligosaccharide deacetylase</fullName>
        <shortName evidence="8">COD</shortName>
        <ecNumber evidence="8">3.5.1.105</ecNumber>
    </recommendedName>
    <alternativeName>
        <fullName evidence="8">Chitin disaccharide deacetylase</fullName>
    </alternativeName>
    <alternativeName>
        <fullName evidence="8">Chitobiose deacetylase</fullName>
    </alternativeName>
    <alternativeName>
        <fullName evidence="8">Chitobiose-6P deacetylase</fullName>
    </alternativeName>
    <alternativeName>
        <fullName evidence="8">Chitotriose deacetylase</fullName>
    </alternativeName>
    <alternativeName>
        <fullName evidence="8">Chitotriose-6P deacetylase</fullName>
    </alternativeName>
</protein>
<dbReference type="HAMAP" id="MF_01246">
    <property type="entry name" value="COD"/>
    <property type="match status" value="1"/>
</dbReference>
<dbReference type="InterPro" id="IPR006879">
    <property type="entry name" value="YdjC-like"/>
</dbReference>
<dbReference type="EMBL" id="CP030219">
    <property type="protein sequence ID" value="AXD72903.1"/>
    <property type="molecule type" value="Genomic_DNA"/>
</dbReference>
<dbReference type="Gene3D" id="3.20.20.370">
    <property type="entry name" value="Glycoside hydrolase/deacetylase"/>
    <property type="match status" value="1"/>
</dbReference>
<comment type="catalytic activity">
    <reaction evidence="8">
        <text>N,N'-diacetylchitobiose + H2O = N-acetyl-beta-D-glucosaminyl-(1-&gt;4)-D-glucosamine + acetate</text>
        <dbReference type="Rhea" id="RHEA:27469"/>
        <dbReference type="ChEBI" id="CHEBI:15377"/>
        <dbReference type="ChEBI" id="CHEBI:28681"/>
        <dbReference type="ChEBI" id="CHEBI:30089"/>
        <dbReference type="ChEBI" id="CHEBI:59910"/>
        <dbReference type="EC" id="3.5.1.105"/>
    </reaction>
</comment>
<evidence type="ECO:0000313" key="15">
    <source>
        <dbReference type="EMBL" id="MMS77150.1"/>
    </source>
</evidence>
<feature type="binding site" evidence="8">
    <location>
        <position position="61"/>
    </location>
    <ligand>
        <name>Mg(2+)</name>
        <dbReference type="ChEBI" id="CHEBI:18420"/>
    </ligand>
</feature>
<comment type="function">
    <text evidence="8">Involved in the degradation of chitin. ChbG is essential for growth on the acetylated chitooligosaccharides chitobiose and chitotriose but is dispensable for growth on cellobiose and chitosan dimer, the deacetylated form of chitobiose. Deacetylation of chitobiose-6-P and chitotriose-6-P is necessary for both the activation of the chb promoter by the regulatory protein ChbR and the hydrolysis of phosphorylated beta-glucosides by the phospho-beta-glucosidase ChbF. Catalyzes the removal of only one acetyl group from chitobiose-6-P to yield monoacetylchitobiose-6-P, the inducer of ChbR and the substrate of ChbF.</text>
</comment>
<dbReference type="GO" id="GO:0000272">
    <property type="term" value="P:polysaccharide catabolic process"/>
    <property type="evidence" value="ECO:0007669"/>
    <property type="project" value="UniProtKB-UniRule"/>
</dbReference>
<dbReference type="EMBL" id="RWAH01000008">
    <property type="protein sequence ID" value="MMS77150.1"/>
    <property type="molecule type" value="Genomic_DNA"/>
</dbReference>
<evidence type="ECO:0000313" key="12">
    <source>
        <dbReference type="EMBL" id="MIK91721.1"/>
    </source>
</evidence>
<dbReference type="GO" id="GO:0046872">
    <property type="term" value="F:metal ion binding"/>
    <property type="evidence" value="ECO:0007669"/>
    <property type="project" value="UniProtKB-KW"/>
</dbReference>
<evidence type="ECO:0000256" key="8">
    <source>
        <dbReference type="HAMAP-Rule" id="MF_01246"/>
    </source>
</evidence>
<dbReference type="CDD" id="cd10803">
    <property type="entry name" value="YdjC_EF3048_like"/>
    <property type="match status" value="1"/>
</dbReference>
<dbReference type="EMBL" id="RNKS01000002">
    <property type="protein sequence ID" value="MGD27856.1"/>
    <property type="molecule type" value="Genomic_DNA"/>
</dbReference>
<dbReference type="Proteomes" id="UP000885283">
    <property type="component" value="Unassembled WGS sequence"/>
</dbReference>